<keyword evidence="5 6" id="KW-0648">Protein biosynthesis</keyword>
<dbReference type="GeneID" id="5879294"/>
<accession>B0E7N1</accession>
<dbReference type="eggNOG" id="KOG1670">
    <property type="taxonomic scope" value="Eukaryota"/>
</dbReference>
<organism evidence="8">
    <name type="scientific">Entamoeba dispar (strain ATCC PRA-260 / SAW760)</name>
    <dbReference type="NCBI Taxonomy" id="370354"/>
    <lineage>
        <taxon>Eukaryota</taxon>
        <taxon>Amoebozoa</taxon>
        <taxon>Evosea</taxon>
        <taxon>Archamoebae</taxon>
        <taxon>Mastigamoebida</taxon>
        <taxon>Entamoebidae</taxon>
        <taxon>Entamoeba</taxon>
    </lineage>
</organism>
<dbReference type="InterPro" id="IPR023398">
    <property type="entry name" value="TIF_eIF4e-like"/>
</dbReference>
<dbReference type="Gene3D" id="3.30.760.10">
    <property type="entry name" value="RNA Cap, Translation Initiation Factor Eif4e"/>
    <property type="match status" value="1"/>
</dbReference>
<dbReference type="RefSeq" id="XP_001734384.1">
    <property type="nucleotide sequence ID" value="XM_001734332.1"/>
</dbReference>
<dbReference type="PANTHER" id="PTHR11960">
    <property type="entry name" value="EUKARYOTIC TRANSLATION INITIATION FACTOR 4E RELATED"/>
    <property type="match status" value="1"/>
</dbReference>
<evidence type="ECO:0000256" key="3">
    <source>
        <dbReference type="ARBA" id="ARBA00022845"/>
    </source>
</evidence>
<evidence type="ECO:0000313" key="7">
    <source>
        <dbReference type="EMBL" id="EDR29460.1"/>
    </source>
</evidence>
<proteinExistence type="inferred from homology"/>
<dbReference type="OrthoDB" id="25918at2759"/>
<keyword evidence="3" id="KW-0810">Translation regulation</keyword>
<gene>
    <name evidence="7" type="ORF">EDI_254020</name>
</gene>
<evidence type="ECO:0000256" key="1">
    <source>
        <dbReference type="ARBA" id="ARBA00009860"/>
    </source>
</evidence>
<comment type="similarity">
    <text evidence="1 6">Belongs to the eukaryotic initiation factor 4E family.</text>
</comment>
<keyword evidence="4 6" id="KW-0694">RNA-binding</keyword>
<protein>
    <submittedName>
        <fullName evidence="7">Eukaryotic translation initiation factor 4E, putative</fullName>
    </submittedName>
</protein>
<dbReference type="EMBL" id="DS548052">
    <property type="protein sequence ID" value="EDR29460.1"/>
    <property type="molecule type" value="Genomic_DNA"/>
</dbReference>
<keyword evidence="2 6" id="KW-0396">Initiation factor</keyword>
<evidence type="ECO:0000256" key="6">
    <source>
        <dbReference type="RuleBase" id="RU004374"/>
    </source>
</evidence>
<evidence type="ECO:0000313" key="8">
    <source>
        <dbReference type="Proteomes" id="UP000008076"/>
    </source>
</evidence>
<name>B0E7N1_ENTDS</name>
<dbReference type="Pfam" id="PF01652">
    <property type="entry name" value="IF4E"/>
    <property type="match status" value="1"/>
</dbReference>
<dbReference type="InterPro" id="IPR001040">
    <property type="entry name" value="TIF_eIF_4E"/>
</dbReference>
<dbReference type="SUPFAM" id="SSF55418">
    <property type="entry name" value="eIF4e-like"/>
    <property type="match status" value="1"/>
</dbReference>
<evidence type="ECO:0000256" key="5">
    <source>
        <dbReference type="ARBA" id="ARBA00022917"/>
    </source>
</evidence>
<dbReference type="VEuPathDB" id="AmoebaDB:EDI_254020"/>
<sequence length="169" mass="19457">MTEENWNVRNYHEEKHQLSDCWELWVDEMSGSFSSSELNAKSIAIFQSVEDFWSVYLSMSSLQVMPKGVDVYLLKSGNTPNNGQKIILSFSEKVKSEWDIIYQQIVLWCIGSTISYYTSLVGISYSVGSSLKISIWYSESNKTMLNEVVRDINLIPNMVEHTTRISMKN</sequence>
<evidence type="ECO:0000256" key="4">
    <source>
        <dbReference type="ARBA" id="ARBA00022884"/>
    </source>
</evidence>
<dbReference type="GO" id="GO:0006417">
    <property type="term" value="P:regulation of translation"/>
    <property type="evidence" value="ECO:0007669"/>
    <property type="project" value="UniProtKB-KW"/>
</dbReference>
<dbReference type="AlphaFoldDB" id="B0E7N1"/>
<reference evidence="8" key="1">
    <citation type="submission" date="2007-12" db="EMBL/GenBank/DDBJ databases">
        <title>Annotation of Entamoeba dispar SAW760.</title>
        <authorList>
            <person name="Lorenzi H."/>
            <person name="Inman J."/>
            <person name="Schobel S."/>
            <person name="Amedeo P."/>
            <person name="Caler E."/>
        </authorList>
    </citation>
    <scope>NUCLEOTIDE SEQUENCE [LARGE SCALE GENOMIC DNA]</scope>
    <source>
        <strain evidence="8">ATCC PRA-260 / SAW760</strain>
    </source>
</reference>
<dbReference type="PANTHER" id="PTHR11960:SF8">
    <property type="entry name" value="EUKARYOTIC TRANSLATION INITIATION FACTOR 4E1-RELATED"/>
    <property type="match status" value="1"/>
</dbReference>
<dbReference type="GO" id="GO:0003743">
    <property type="term" value="F:translation initiation factor activity"/>
    <property type="evidence" value="ECO:0007669"/>
    <property type="project" value="UniProtKB-KW"/>
</dbReference>
<dbReference type="KEGG" id="edi:EDI_254020"/>
<dbReference type="Proteomes" id="UP000008076">
    <property type="component" value="Unassembled WGS sequence"/>
</dbReference>
<dbReference type="OMA" id="HTTRISM"/>
<keyword evidence="8" id="KW-1185">Reference proteome</keyword>
<dbReference type="GO" id="GO:0016281">
    <property type="term" value="C:eukaryotic translation initiation factor 4F complex"/>
    <property type="evidence" value="ECO:0007669"/>
    <property type="project" value="TreeGrafter"/>
</dbReference>
<dbReference type="GO" id="GO:0000340">
    <property type="term" value="F:RNA 7-methylguanosine cap binding"/>
    <property type="evidence" value="ECO:0007669"/>
    <property type="project" value="TreeGrafter"/>
</dbReference>
<evidence type="ECO:0000256" key="2">
    <source>
        <dbReference type="ARBA" id="ARBA00022540"/>
    </source>
</evidence>